<evidence type="ECO:0000256" key="1">
    <source>
        <dbReference type="SAM" id="MobiDB-lite"/>
    </source>
</evidence>
<protein>
    <recommendedName>
        <fullName evidence="4">DNA ligase D 3'-phosphoesterase domain-containing protein</fullName>
    </recommendedName>
</protein>
<feature type="compositionally biased region" description="Low complexity" evidence="1">
    <location>
        <begin position="45"/>
        <end position="58"/>
    </location>
</feature>
<dbReference type="PANTHER" id="PTHR39465">
    <property type="entry name" value="DNA LIGASE D, 3'-PHOSPHOESTERASE DOMAIN"/>
    <property type="match status" value="1"/>
</dbReference>
<dbReference type="KEGG" id="ure:UREG_02733"/>
<dbReference type="OMA" id="SIHQRKW"/>
<feature type="compositionally biased region" description="Polar residues" evidence="1">
    <location>
        <begin position="283"/>
        <end position="294"/>
    </location>
</feature>
<reference evidence="3" key="1">
    <citation type="journal article" date="2009" name="Genome Res.">
        <title>Comparative genomic analyses of the human fungal pathogens Coccidioides and their relatives.</title>
        <authorList>
            <person name="Sharpton T.J."/>
            <person name="Stajich J.E."/>
            <person name="Rounsley S.D."/>
            <person name="Gardner M.J."/>
            <person name="Wortman J.R."/>
            <person name="Jordar V.S."/>
            <person name="Maiti R."/>
            <person name="Kodira C.D."/>
            <person name="Neafsey D.E."/>
            <person name="Zeng Q."/>
            <person name="Hung C.-Y."/>
            <person name="McMahan C."/>
            <person name="Muszewska A."/>
            <person name="Grynberg M."/>
            <person name="Mandel M.A."/>
            <person name="Kellner E.M."/>
            <person name="Barker B.M."/>
            <person name="Galgiani J.N."/>
            <person name="Orbach M.J."/>
            <person name="Kirkland T.N."/>
            <person name="Cole G.T."/>
            <person name="Henn M.R."/>
            <person name="Birren B.W."/>
            <person name="Taylor J.W."/>
        </authorList>
    </citation>
    <scope>NUCLEOTIDE SEQUENCE [LARGE SCALE GENOMIC DNA]</scope>
    <source>
        <strain evidence="3">UAMH 1704</strain>
    </source>
</reference>
<evidence type="ECO:0000313" key="2">
    <source>
        <dbReference type="EMBL" id="EEP77884.1"/>
    </source>
</evidence>
<dbReference type="VEuPathDB" id="FungiDB:UREG_02733"/>
<feature type="compositionally biased region" description="Low complexity" evidence="1">
    <location>
        <begin position="261"/>
        <end position="274"/>
    </location>
</feature>
<dbReference type="AlphaFoldDB" id="C4JHP7"/>
<dbReference type="InParanoid" id="C4JHP7"/>
<dbReference type="eggNOG" id="ENOG502SF29">
    <property type="taxonomic scope" value="Eukaryota"/>
</dbReference>
<dbReference type="EMBL" id="CH476615">
    <property type="protein sequence ID" value="EEP77884.1"/>
    <property type="molecule type" value="Genomic_DNA"/>
</dbReference>
<dbReference type="RefSeq" id="XP_002543217.1">
    <property type="nucleotide sequence ID" value="XM_002543171.1"/>
</dbReference>
<proteinExistence type="predicted"/>
<feature type="region of interest" description="Disordered" evidence="1">
    <location>
        <begin position="1"/>
        <end position="58"/>
    </location>
</feature>
<name>C4JHP7_UNCRE</name>
<evidence type="ECO:0000313" key="3">
    <source>
        <dbReference type="Proteomes" id="UP000002058"/>
    </source>
</evidence>
<dbReference type="HOGENOM" id="CLU_040687_0_0_1"/>
<accession>C4JHP7</accession>
<feature type="region of interest" description="Disordered" evidence="1">
    <location>
        <begin position="239"/>
        <end position="301"/>
    </location>
</feature>
<dbReference type="GeneID" id="8437518"/>
<evidence type="ECO:0008006" key="4">
    <source>
        <dbReference type="Google" id="ProtNLM"/>
    </source>
</evidence>
<keyword evidence="3" id="KW-1185">Reference proteome</keyword>
<sequence length="408" mass="46101">MVQKRESQTIENPFIKPQNREWSIAAPASLNAPVSPPRKRRRHSSPASAQAEPRSLPTAASSPLLAAIEAGEARIDDHLQVFSSRLRAATRDRVPLVPRLRHSEWIELYQRNQHPHGRHFVIHQHDHPVAGPHYDLRLQFSETSSLSFAIMYGLPESASASSGSMIIWDTGEYSILPYYTPKEQVETDCSHSNSSDISSVIDEVDMSESDKLKQAFQQRKIRLRLQGTRLPPGYTVTLRLTTDNDASEQPKKPVRQRRIAASRVRTTTSTPPSSGENDEEPFNRTTPRGNNFANHSDGEDEKVRITNAYPGATNSISSIHQRRWYLSLDRVNSGFARRFDASTGKYLWERKQAEDSKGAVRQSGFEPFFVRGPEVERSVVTGRLGRDVLEDEGVEKFVGRRGWRPVLN</sequence>
<gene>
    <name evidence="2" type="ORF">UREG_02733</name>
</gene>
<dbReference type="OrthoDB" id="2588098at2759"/>
<dbReference type="Proteomes" id="UP000002058">
    <property type="component" value="Unassembled WGS sequence"/>
</dbReference>
<organism evidence="2 3">
    <name type="scientific">Uncinocarpus reesii (strain UAMH 1704)</name>
    <dbReference type="NCBI Taxonomy" id="336963"/>
    <lineage>
        <taxon>Eukaryota</taxon>
        <taxon>Fungi</taxon>
        <taxon>Dikarya</taxon>
        <taxon>Ascomycota</taxon>
        <taxon>Pezizomycotina</taxon>
        <taxon>Eurotiomycetes</taxon>
        <taxon>Eurotiomycetidae</taxon>
        <taxon>Onygenales</taxon>
        <taxon>Onygenaceae</taxon>
        <taxon>Uncinocarpus</taxon>
    </lineage>
</organism>
<dbReference type="PANTHER" id="PTHR39465:SF1">
    <property type="entry name" value="DNA LIGASE D 3'-PHOSPHOESTERASE DOMAIN-CONTAINING PROTEIN"/>
    <property type="match status" value="1"/>
</dbReference>